<evidence type="ECO:0000256" key="15">
    <source>
        <dbReference type="ARBA" id="ARBA00040950"/>
    </source>
</evidence>
<evidence type="ECO:0000256" key="5">
    <source>
        <dbReference type="ARBA" id="ARBA00022737"/>
    </source>
</evidence>
<evidence type="ECO:0000256" key="9">
    <source>
        <dbReference type="ARBA" id="ARBA00023212"/>
    </source>
</evidence>
<dbReference type="PROSITE" id="PS51450">
    <property type="entry name" value="LRR"/>
    <property type="match status" value="3"/>
</dbReference>
<evidence type="ECO:0000256" key="14">
    <source>
        <dbReference type="ARBA" id="ARBA00038378"/>
    </source>
</evidence>
<dbReference type="RefSeq" id="XP_058984361.1">
    <property type="nucleotide sequence ID" value="XM_059128378.1"/>
</dbReference>
<dbReference type="SMART" id="SM00369">
    <property type="entry name" value="LRR_TYP"/>
    <property type="match status" value="4"/>
</dbReference>
<reference evidence="17" key="1">
    <citation type="submission" date="2025-08" db="UniProtKB">
        <authorList>
            <consortium name="RefSeq"/>
        </authorList>
    </citation>
    <scope>IDENTIFICATION</scope>
    <source>
        <strain evidence="17">Aabys</strain>
        <tissue evidence="17">Whole body</tissue>
    </source>
</reference>
<dbReference type="SUPFAM" id="SSF52075">
    <property type="entry name" value="Outer arm dynein light chain 1"/>
    <property type="match status" value="1"/>
</dbReference>
<dbReference type="SMART" id="SM00365">
    <property type="entry name" value="LRR_SD22"/>
    <property type="match status" value="4"/>
</dbReference>
<dbReference type="Pfam" id="PF12799">
    <property type="entry name" value="LRR_4"/>
    <property type="match status" value="1"/>
</dbReference>
<organism evidence="16 17">
    <name type="scientific">Musca domestica</name>
    <name type="common">House fly</name>
    <dbReference type="NCBI Taxonomy" id="7370"/>
    <lineage>
        <taxon>Eukaryota</taxon>
        <taxon>Metazoa</taxon>
        <taxon>Ecdysozoa</taxon>
        <taxon>Arthropoda</taxon>
        <taxon>Hexapoda</taxon>
        <taxon>Insecta</taxon>
        <taxon>Pterygota</taxon>
        <taxon>Neoptera</taxon>
        <taxon>Endopterygota</taxon>
        <taxon>Diptera</taxon>
        <taxon>Brachycera</taxon>
        <taxon>Muscomorpha</taxon>
        <taxon>Muscoidea</taxon>
        <taxon>Muscidae</taxon>
        <taxon>Musca</taxon>
    </lineage>
</organism>
<accession>A0ABM3VEY6</accession>
<protein>
    <recommendedName>
        <fullName evidence="11">Dynein axonemal assembly factor 1 homolog</fullName>
    </recommendedName>
    <alternativeName>
        <fullName evidence="13">Defective transmitter-recycling protein</fullName>
    </alternativeName>
    <alternativeName>
        <fullName evidence="15">Dynein regulatory complex subunit 3</fullName>
    </alternativeName>
    <alternativeName>
        <fullName evidence="12">Leucine-rich repeat-containing protein 50 homolog</fullName>
    </alternativeName>
</protein>
<dbReference type="InterPro" id="IPR003591">
    <property type="entry name" value="Leu-rich_rpt_typical-subtyp"/>
</dbReference>
<keyword evidence="8" id="KW-0969">Cilium</keyword>
<evidence type="ECO:0000313" key="17">
    <source>
        <dbReference type="RefSeq" id="XP_058984361.1"/>
    </source>
</evidence>
<dbReference type="PANTHER" id="PTHR45973:SF12">
    <property type="entry name" value="DYNEIN REGULATORY COMPLEX SUBUNIT 3"/>
    <property type="match status" value="1"/>
</dbReference>
<evidence type="ECO:0000256" key="1">
    <source>
        <dbReference type="ARBA" id="ARBA00003843"/>
    </source>
</evidence>
<dbReference type="InterPro" id="IPR001611">
    <property type="entry name" value="Leu-rich_rpt"/>
</dbReference>
<evidence type="ECO:0000256" key="7">
    <source>
        <dbReference type="ARBA" id="ARBA00023054"/>
    </source>
</evidence>
<dbReference type="Proteomes" id="UP001652621">
    <property type="component" value="Unplaced"/>
</dbReference>
<keyword evidence="6" id="KW-0282">Flagellum</keyword>
<keyword evidence="3" id="KW-0963">Cytoplasm</keyword>
<evidence type="ECO:0000256" key="8">
    <source>
        <dbReference type="ARBA" id="ARBA00023069"/>
    </source>
</evidence>
<gene>
    <name evidence="17" type="primary">LOC101899756</name>
</gene>
<name>A0ABM3VEY6_MUSDO</name>
<dbReference type="Gene3D" id="3.80.10.10">
    <property type="entry name" value="Ribonuclease Inhibitor"/>
    <property type="match status" value="1"/>
</dbReference>
<comment type="function">
    <text evidence="1">Cilium-specific protein required for cilia structures.</text>
</comment>
<evidence type="ECO:0000256" key="10">
    <source>
        <dbReference type="ARBA" id="ARBA00023273"/>
    </source>
</evidence>
<evidence type="ECO:0000313" key="16">
    <source>
        <dbReference type="Proteomes" id="UP001652621"/>
    </source>
</evidence>
<evidence type="ECO:0000256" key="12">
    <source>
        <dbReference type="ARBA" id="ARBA00030843"/>
    </source>
</evidence>
<keyword evidence="5" id="KW-0677">Repeat</keyword>
<keyword evidence="9" id="KW-0206">Cytoskeleton</keyword>
<evidence type="ECO:0000256" key="4">
    <source>
        <dbReference type="ARBA" id="ARBA00022614"/>
    </source>
</evidence>
<evidence type="ECO:0000256" key="3">
    <source>
        <dbReference type="ARBA" id="ARBA00022490"/>
    </source>
</evidence>
<dbReference type="PANTHER" id="PTHR45973">
    <property type="entry name" value="PROTEIN PHOSPHATASE 1 REGULATORY SUBUNIT SDS22-RELATED"/>
    <property type="match status" value="1"/>
</dbReference>
<dbReference type="InterPro" id="IPR025875">
    <property type="entry name" value="Leu-rich_rpt_4"/>
</dbReference>
<comment type="subcellular location">
    <subcellularLocation>
        <location evidence="2">Cytoplasm</location>
        <location evidence="2">Cytoskeleton</location>
        <location evidence="2">Flagellum axoneme</location>
    </subcellularLocation>
</comment>
<keyword evidence="16" id="KW-1185">Reference proteome</keyword>
<evidence type="ECO:0000256" key="13">
    <source>
        <dbReference type="ARBA" id="ARBA00031862"/>
    </source>
</evidence>
<dbReference type="GeneID" id="101899756"/>
<evidence type="ECO:0000256" key="11">
    <source>
        <dbReference type="ARBA" id="ARBA00024433"/>
    </source>
</evidence>
<sequence>MMKESRNDNDKNDTNRSPLEDIVYSEVEPGIITREMIEAAYLEEGYKGEESRLHRIEPVVYDRIASLRLDFKNILRIDHLWMLPNLTKLSLNCNKIETIEHLDMLVNLKELDLSFNYIERIENLEKLVNLEVLSLFSNLIVKIENLDNLEKLVILSIGNNLISSPEGIERFRFLPNLKVLNLEGNPLAQESEFSLSDYIAAILPKLKYYEYVAIGDEQRESARRRFYRELREIETNEEMELQARSQKLREEENAKRLSVSFVEHLNEHQLYESLWNGDEDGRILMMIGEAANDLAEEYGNDIFELTQEIYKLGLEKYDERQREIDKFHQSIEQGHLEIQQMGHKILEDFSKYKDTLFEEAISCHRIIEARLMRGDDAENEEVIKQRDTLDRITTQFDDTVNNVWQQLMSQELQLHEATEETTINFQRKMQEMIAKFVEQAQTHFGQLRDVAVHFSENLNEIVSRFIATKLAMQDIKSIPDPLRICIEDREAIGNLIAGMKDTHTQKIDEREDRLIQRSKEFVENMICELNKDELERNRAKILEINTFLDLVTENLQNLQQEVQDELQNNEN</sequence>
<keyword evidence="7" id="KW-0175">Coiled coil</keyword>
<evidence type="ECO:0000256" key="6">
    <source>
        <dbReference type="ARBA" id="ARBA00022846"/>
    </source>
</evidence>
<evidence type="ECO:0000256" key="2">
    <source>
        <dbReference type="ARBA" id="ARBA00004611"/>
    </source>
</evidence>
<dbReference type="InterPro" id="IPR032675">
    <property type="entry name" value="LRR_dom_sf"/>
</dbReference>
<dbReference type="InterPro" id="IPR050576">
    <property type="entry name" value="Cilia_flagella_integrity"/>
</dbReference>
<proteinExistence type="inferred from homology"/>
<keyword evidence="10" id="KW-0966">Cell projection</keyword>
<comment type="similarity">
    <text evidence="14">Belongs to the DRC3 family.</text>
</comment>
<keyword evidence="4" id="KW-0433">Leucine-rich repeat</keyword>